<dbReference type="FunFam" id="1.10.10.10:FF:000053">
    <property type="entry name" value="Serine/threonine-protein kinase RIO2"/>
    <property type="match status" value="1"/>
</dbReference>
<keyword evidence="9" id="KW-0808">Transferase</keyword>
<evidence type="ECO:0000256" key="14">
    <source>
        <dbReference type="ARBA" id="ARBA00022842"/>
    </source>
</evidence>
<comment type="subunit">
    <text evidence="17">Associated with late 40S pre-ribosomal particles. Interacts with PLK1 (via its N-terminus).</text>
</comment>
<accession>E2BLQ4</accession>
<dbReference type="InParanoid" id="E2BLQ4"/>
<keyword evidence="8" id="KW-0597">Phosphoprotein</keyword>
<dbReference type="PhylomeDB" id="E2BLQ4"/>
<evidence type="ECO:0000256" key="19">
    <source>
        <dbReference type="ARBA" id="ARBA00068837"/>
    </source>
</evidence>
<feature type="domain" description="RIO kinase" evidence="22">
    <location>
        <begin position="66"/>
        <end position="294"/>
    </location>
</feature>
<evidence type="ECO:0000256" key="8">
    <source>
        <dbReference type="ARBA" id="ARBA00022553"/>
    </source>
</evidence>
<keyword evidence="5" id="KW-0963">Cytoplasm</keyword>
<feature type="region of interest" description="Disordered" evidence="21">
    <location>
        <begin position="435"/>
        <end position="470"/>
    </location>
</feature>
<evidence type="ECO:0000256" key="17">
    <source>
        <dbReference type="ARBA" id="ARBA00064676"/>
    </source>
</evidence>
<comment type="subcellular location">
    <subcellularLocation>
        <location evidence="2">Cytoplasm</location>
    </subcellularLocation>
</comment>
<dbReference type="Pfam" id="PF09202">
    <property type="entry name" value="Rio2_N"/>
    <property type="match status" value="1"/>
</dbReference>
<keyword evidence="12 23" id="KW-0418">Kinase</keyword>
<comment type="catalytic activity">
    <reaction evidence="15">
        <text>L-threonyl-[protein] + ATP = O-phospho-L-threonyl-[protein] + ADP + H(+)</text>
        <dbReference type="Rhea" id="RHEA:46608"/>
        <dbReference type="Rhea" id="RHEA-COMP:11060"/>
        <dbReference type="Rhea" id="RHEA-COMP:11605"/>
        <dbReference type="ChEBI" id="CHEBI:15378"/>
        <dbReference type="ChEBI" id="CHEBI:30013"/>
        <dbReference type="ChEBI" id="CHEBI:30616"/>
        <dbReference type="ChEBI" id="CHEBI:61977"/>
        <dbReference type="ChEBI" id="CHEBI:456216"/>
        <dbReference type="EC" id="2.7.11.1"/>
    </reaction>
</comment>
<feature type="region of interest" description="Disordered" evidence="21">
    <location>
        <begin position="381"/>
        <end position="401"/>
    </location>
</feature>
<dbReference type="GO" id="GO:0004674">
    <property type="term" value="F:protein serine/threonine kinase activity"/>
    <property type="evidence" value="ECO:0007669"/>
    <property type="project" value="UniProtKB-KW"/>
</dbReference>
<dbReference type="Gene3D" id="1.10.10.10">
    <property type="entry name" value="Winged helix-like DNA-binding domain superfamily/Winged helix DNA-binding domain"/>
    <property type="match status" value="1"/>
</dbReference>
<evidence type="ECO:0000256" key="7">
    <source>
        <dbReference type="ARBA" id="ARBA00022527"/>
    </source>
</evidence>
<evidence type="ECO:0000256" key="5">
    <source>
        <dbReference type="ARBA" id="ARBA00022490"/>
    </source>
</evidence>
<evidence type="ECO:0000256" key="13">
    <source>
        <dbReference type="ARBA" id="ARBA00022840"/>
    </source>
</evidence>
<dbReference type="Pfam" id="PF01163">
    <property type="entry name" value="RIO1"/>
    <property type="match status" value="1"/>
</dbReference>
<evidence type="ECO:0000256" key="2">
    <source>
        <dbReference type="ARBA" id="ARBA00004496"/>
    </source>
</evidence>
<dbReference type="InterPro" id="IPR030484">
    <property type="entry name" value="Rio2"/>
</dbReference>
<dbReference type="FunCoup" id="E2BLQ4">
    <property type="interactions" value="2498"/>
</dbReference>
<keyword evidence="13" id="KW-0067">ATP-binding</keyword>
<dbReference type="GO" id="GO:0005524">
    <property type="term" value="F:ATP binding"/>
    <property type="evidence" value="ECO:0007669"/>
    <property type="project" value="UniProtKB-KW"/>
</dbReference>
<dbReference type="Gene3D" id="3.30.200.20">
    <property type="entry name" value="Phosphorylase Kinase, domain 1"/>
    <property type="match status" value="1"/>
</dbReference>
<dbReference type="InterPro" id="IPR018934">
    <property type="entry name" value="RIO_dom"/>
</dbReference>
<dbReference type="FunFam" id="3.30.200.20:FF:000052">
    <property type="entry name" value="Serine/threonine-protein kinase RIO2"/>
    <property type="match status" value="1"/>
</dbReference>
<keyword evidence="10" id="KW-0479">Metal-binding</keyword>
<dbReference type="InterPro" id="IPR015285">
    <property type="entry name" value="RIO2_wHTH_N"/>
</dbReference>
<dbReference type="GO" id="GO:0046872">
    <property type="term" value="F:metal ion binding"/>
    <property type="evidence" value="ECO:0007669"/>
    <property type="project" value="UniProtKB-KW"/>
</dbReference>
<keyword evidence="7" id="KW-0723">Serine/threonine-protein kinase</keyword>
<comment type="similarity">
    <text evidence="3">Belongs to the protein kinase superfamily. RIO-type Ser/Thr kinase family.</text>
</comment>
<evidence type="ECO:0000256" key="20">
    <source>
        <dbReference type="ARBA" id="ARBA00076005"/>
    </source>
</evidence>
<evidence type="ECO:0000256" key="1">
    <source>
        <dbReference type="ARBA" id="ARBA00001946"/>
    </source>
</evidence>
<proteinExistence type="inferred from homology"/>
<protein>
    <recommendedName>
        <fullName evidence="18">Serine/threonine-protein kinase RIO2</fullName>
        <ecNumber evidence="4">2.7.11.1</ecNumber>
    </recommendedName>
    <alternativeName>
        <fullName evidence="20">RIO kinase 2</fullName>
    </alternativeName>
    <alternativeName>
        <fullName evidence="19">Serine/threonine-protein kinase rio2</fullName>
    </alternativeName>
</protein>
<dbReference type="InterPro" id="IPR011009">
    <property type="entry name" value="Kinase-like_dom_sf"/>
</dbReference>
<dbReference type="STRING" id="610380.E2BLQ4"/>
<dbReference type="GO" id="GO:0030688">
    <property type="term" value="C:preribosome, small subunit precursor"/>
    <property type="evidence" value="ECO:0007669"/>
    <property type="project" value="TreeGrafter"/>
</dbReference>
<dbReference type="InterPro" id="IPR018935">
    <property type="entry name" value="RIO_kinase_CS"/>
</dbReference>
<comment type="catalytic activity">
    <reaction evidence="16">
        <text>L-seryl-[protein] + ATP = O-phospho-L-seryl-[protein] + ADP + H(+)</text>
        <dbReference type="Rhea" id="RHEA:17989"/>
        <dbReference type="Rhea" id="RHEA-COMP:9863"/>
        <dbReference type="Rhea" id="RHEA-COMP:11604"/>
        <dbReference type="ChEBI" id="CHEBI:15378"/>
        <dbReference type="ChEBI" id="CHEBI:29999"/>
        <dbReference type="ChEBI" id="CHEBI:30616"/>
        <dbReference type="ChEBI" id="CHEBI:83421"/>
        <dbReference type="ChEBI" id="CHEBI:456216"/>
        <dbReference type="EC" id="2.7.11.1"/>
    </reaction>
</comment>
<dbReference type="KEGG" id="hst:105184239"/>
<evidence type="ECO:0000256" key="21">
    <source>
        <dbReference type="SAM" id="MobiDB-lite"/>
    </source>
</evidence>
<dbReference type="InterPro" id="IPR036388">
    <property type="entry name" value="WH-like_DNA-bd_sf"/>
</dbReference>
<evidence type="ECO:0000256" key="6">
    <source>
        <dbReference type="ARBA" id="ARBA00022517"/>
    </source>
</evidence>
<evidence type="ECO:0000256" key="16">
    <source>
        <dbReference type="ARBA" id="ARBA00048679"/>
    </source>
</evidence>
<reference evidence="23 24" key="1">
    <citation type="journal article" date="2010" name="Science">
        <title>Genomic comparison of the ants Camponotus floridanus and Harpegnathos saltator.</title>
        <authorList>
            <person name="Bonasio R."/>
            <person name="Zhang G."/>
            <person name="Ye C."/>
            <person name="Mutti N.S."/>
            <person name="Fang X."/>
            <person name="Qin N."/>
            <person name="Donahue G."/>
            <person name="Yang P."/>
            <person name="Li Q."/>
            <person name="Li C."/>
            <person name="Zhang P."/>
            <person name="Huang Z."/>
            <person name="Berger S.L."/>
            <person name="Reinberg D."/>
            <person name="Wang J."/>
            <person name="Liebig J."/>
        </authorList>
    </citation>
    <scope>NUCLEOTIDE SEQUENCE [LARGE SCALE GENOMIC DNA]</scope>
    <source>
        <strain evidence="23 24">R22 G/1</strain>
    </source>
</reference>
<name>E2BLQ4_HARSA</name>
<keyword evidence="11" id="KW-0547">Nucleotide-binding</keyword>
<dbReference type="AlphaFoldDB" id="E2BLQ4"/>
<dbReference type="GO" id="GO:0005829">
    <property type="term" value="C:cytosol"/>
    <property type="evidence" value="ECO:0007669"/>
    <property type="project" value="TreeGrafter"/>
</dbReference>
<evidence type="ECO:0000313" key="24">
    <source>
        <dbReference type="Proteomes" id="UP000008237"/>
    </source>
</evidence>
<dbReference type="GO" id="GO:0005634">
    <property type="term" value="C:nucleus"/>
    <property type="evidence" value="ECO:0007669"/>
    <property type="project" value="TreeGrafter"/>
</dbReference>
<evidence type="ECO:0000256" key="3">
    <source>
        <dbReference type="ARBA" id="ARBA00009196"/>
    </source>
</evidence>
<evidence type="ECO:0000313" key="23">
    <source>
        <dbReference type="EMBL" id="EFN83388.1"/>
    </source>
</evidence>
<organism evidence="24">
    <name type="scientific">Harpegnathos saltator</name>
    <name type="common">Jerdon's jumping ant</name>
    <dbReference type="NCBI Taxonomy" id="610380"/>
    <lineage>
        <taxon>Eukaryota</taxon>
        <taxon>Metazoa</taxon>
        <taxon>Ecdysozoa</taxon>
        <taxon>Arthropoda</taxon>
        <taxon>Hexapoda</taxon>
        <taxon>Insecta</taxon>
        <taxon>Pterygota</taxon>
        <taxon>Neoptera</taxon>
        <taxon>Endopterygota</taxon>
        <taxon>Hymenoptera</taxon>
        <taxon>Apocrita</taxon>
        <taxon>Aculeata</taxon>
        <taxon>Formicoidea</taxon>
        <taxon>Formicidae</taxon>
        <taxon>Ponerinae</taxon>
        <taxon>Ponerini</taxon>
        <taxon>Harpegnathos</taxon>
    </lineage>
</organism>
<evidence type="ECO:0000256" key="18">
    <source>
        <dbReference type="ARBA" id="ARBA00068353"/>
    </source>
</evidence>
<dbReference type="SUPFAM" id="SSF56112">
    <property type="entry name" value="Protein kinase-like (PK-like)"/>
    <property type="match status" value="1"/>
</dbReference>
<dbReference type="SUPFAM" id="SSF46785">
    <property type="entry name" value="Winged helix' DNA-binding domain"/>
    <property type="match status" value="1"/>
</dbReference>
<keyword evidence="14" id="KW-0460">Magnesium</keyword>
<dbReference type="Proteomes" id="UP000008237">
    <property type="component" value="Unassembled WGS sequence"/>
</dbReference>
<evidence type="ECO:0000256" key="11">
    <source>
        <dbReference type="ARBA" id="ARBA00022741"/>
    </source>
</evidence>
<dbReference type="PANTHER" id="PTHR45852">
    <property type="entry name" value="SER/THR-PROTEIN KINASE RIO2"/>
    <property type="match status" value="1"/>
</dbReference>
<dbReference type="SMART" id="SM00090">
    <property type="entry name" value="RIO"/>
    <property type="match status" value="1"/>
</dbReference>
<dbReference type="PANTHER" id="PTHR45852:SF1">
    <property type="entry name" value="SERINE_THREONINE-PROTEIN KINASE RIO2"/>
    <property type="match status" value="1"/>
</dbReference>
<evidence type="ECO:0000256" key="10">
    <source>
        <dbReference type="ARBA" id="ARBA00022723"/>
    </source>
</evidence>
<dbReference type="InterPro" id="IPR000687">
    <property type="entry name" value="RIO_kinase"/>
</dbReference>
<dbReference type="EC" id="2.7.11.1" evidence="4"/>
<sequence>MGKLDVTMLQYLTYDDFRVLTAIEMGMKNHELVSAPLAAQIAHLHHGGVHKLLRDLCKHKLLSYERGKRYDGYRLTNAGYDYLALNALTKKGTIASFGNEIGVGKESNIYVVADDEQTYLCLKLHRLGRTCFRNIKKNRDYYQHRRAASWLYLSRISATREFAYMKVLLNRGFPVPKPIAHNRHCVVMELIEGRPLCNVKYDEVDDVEALYDNLMDLIVRLGNHGVIHGDFNEFNIMIKDDGKPVIIDFPQMISIEHTNAEFYFERDVKCIHYFFKKRFGYESELYPTFQDILREDDIDIEVKASGLTKQMEKYLLGEIGFENKEKNEKEDDSSEDETYEACINLETRIKDLQLKVTDVMETRCDVSTVETTMKTTLNNDHEYSENISATSQSEKENDTKSECKLNDETAAVGNVRTGKKHNETVLRILPSKVDSYDEQEQNVSSTEDETASNKDCFATQEQNVSNTEDEAASIKDCFDTQEQNVSNTEDKAASIKDCFDTQSICSTSTRSGTIPRHEVRRRLKLEREKRERKNQRKVVAKGEASAVTRIRRDNRATIKESTGIWG</sequence>
<dbReference type="FunFam" id="1.10.510.10:FF:000307">
    <property type="entry name" value="Serine/threonine-protein kinase RIO2"/>
    <property type="match status" value="1"/>
</dbReference>
<dbReference type="GO" id="GO:0030490">
    <property type="term" value="P:maturation of SSU-rRNA"/>
    <property type="evidence" value="ECO:0007669"/>
    <property type="project" value="TreeGrafter"/>
</dbReference>
<dbReference type="CDD" id="cd05144">
    <property type="entry name" value="RIO2_C"/>
    <property type="match status" value="1"/>
</dbReference>
<evidence type="ECO:0000259" key="22">
    <source>
        <dbReference type="SMART" id="SM00090"/>
    </source>
</evidence>
<dbReference type="OrthoDB" id="10258631at2759"/>
<evidence type="ECO:0000256" key="4">
    <source>
        <dbReference type="ARBA" id="ARBA00012513"/>
    </source>
</evidence>
<dbReference type="PROSITE" id="PS01245">
    <property type="entry name" value="RIO1"/>
    <property type="match status" value="1"/>
</dbReference>
<feature type="compositionally biased region" description="Acidic residues" evidence="21">
    <location>
        <begin position="436"/>
        <end position="450"/>
    </location>
</feature>
<keyword evidence="6" id="KW-0690">Ribosome biogenesis</keyword>
<keyword evidence="24" id="KW-1185">Reference proteome</keyword>
<dbReference type="InterPro" id="IPR036390">
    <property type="entry name" value="WH_DNA-bd_sf"/>
</dbReference>
<evidence type="ECO:0000256" key="15">
    <source>
        <dbReference type="ARBA" id="ARBA00047899"/>
    </source>
</evidence>
<evidence type="ECO:0000256" key="9">
    <source>
        <dbReference type="ARBA" id="ARBA00022679"/>
    </source>
</evidence>
<dbReference type="Gene3D" id="1.10.510.10">
    <property type="entry name" value="Transferase(Phosphotransferase) domain 1"/>
    <property type="match status" value="1"/>
</dbReference>
<gene>
    <name evidence="23" type="ORF">EAI_02201</name>
</gene>
<evidence type="ECO:0000256" key="12">
    <source>
        <dbReference type="ARBA" id="ARBA00022777"/>
    </source>
</evidence>
<dbReference type="EMBL" id="GL449036">
    <property type="protein sequence ID" value="EFN83388.1"/>
    <property type="molecule type" value="Genomic_DNA"/>
</dbReference>
<comment type="cofactor">
    <cofactor evidence="1">
        <name>Mg(2+)</name>
        <dbReference type="ChEBI" id="CHEBI:18420"/>
    </cofactor>
</comment>